<protein>
    <submittedName>
        <fullName evidence="3">Glycosyltransferase family 1 protein</fullName>
    </submittedName>
</protein>
<dbReference type="InterPro" id="IPR028098">
    <property type="entry name" value="Glyco_trans_4-like_N"/>
</dbReference>
<name>A0AAX2SRJ4_LIMRT</name>
<dbReference type="EMBL" id="SRKR01000020">
    <property type="protein sequence ID" value="TGB09755.1"/>
    <property type="molecule type" value="Genomic_DNA"/>
</dbReference>
<comment type="caution">
    <text evidence="3">The sequence shown here is derived from an EMBL/GenBank/DDBJ whole genome shotgun (WGS) entry which is preliminary data.</text>
</comment>
<sequence length="370" mass="42196">MRNKMKILFINTIRLEKNGITTFILNNAKYLSQENNNVSILAPNNVNHELEKILEQNNIALFTLNNRKRKPLRYIKELAKIIKNNNFDVIHVNGNSSTMVLELFAAKLAGCRCRIPHSHNTVTEHIFIHRILYPLFNLLATDRMACSDAAGKWLYHNKQFFVIKNGVDINNYIPTSEIRNKIRKKLDLKSSDILLGNIGYFNLQKNQKFLIPIMKKLDKRFKLILIGDGLLREEVQSLVKQNNLQSRIIFAGNVNNVNEYLSALDVFLMPSKFEGLPFALVEAQASGLPCIISNKISREVDLTGNVQFLSLDDSNKWINTIQTTAMSSSFKNRLGLMDSVHKKIKGNGYDAEQNAHHLGELFKLSSKKGK</sequence>
<dbReference type="GO" id="GO:0016757">
    <property type="term" value="F:glycosyltransferase activity"/>
    <property type="evidence" value="ECO:0007669"/>
    <property type="project" value="InterPro"/>
</dbReference>
<reference evidence="3" key="2">
    <citation type="submission" date="2019-04" db="EMBL/GenBank/DDBJ databases">
        <authorList>
            <person name="Bisanz J.E."/>
            <person name="Chagwedera N.D."/>
            <person name="Chawla A."/>
            <person name="Turnbaugh P.J."/>
        </authorList>
    </citation>
    <scope>NUCLEOTIDE SEQUENCE</scope>
    <source>
        <strain evidence="3">I8-5</strain>
    </source>
</reference>
<organism evidence="3 4">
    <name type="scientific">Limosilactobacillus reuteri</name>
    <name type="common">Lactobacillus reuteri</name>
    <dbReference type="NCBI Taxonomy" id="1598"/>
    <lineage>
        <taxon>Bacteria</taxon>
        <taxon>Bacillati</taxon>
        <taxon>Bacillota</taxon>
        <taxon>Bacilli</taxon>
        <taxon>Lactobacillales</taxon>
        <taxon>Lactobacillaceae</taxon>
        <taxon>Limosilactobacillus</taxon>
    </lineage>
</organism>
<dbReference type="InterPro" id="IPR001296">
    <property type="entry name" value="Glyco_trans_1"/>
</dbReference>
<dbReference type="Proteomes" id="UP000297521">
    <property type="component" value="Unassembled WGS sequence"/>
</dbReference>
<evidence type="ECO:0000259" key="1">
    <source>
        <dbReference type="Pfam" id="PF00534"/>
    </source>
</evidence>
<feature type="domain" description="Glycosyltransferase subfamily 4-like N-terminal" evidence="2">
    <location>
        <begin position="18"/>
        <end position="170"/>
    </location>
</feature>
<dbReference type="Gene3D" id="3.40.50.2000">
    <property type="entry name" value="Glycogen Phosphorylase B"/>
    <property type="match status" value="2"/>
</dbReference>
<dbReference type="Pfam" id="PF13439">
    <property type="entry name" value="Glyco_transf_4"/>
    <property type="match status" value="1"/>
</dbReference>
<reference evidence="3" key="1">
    <citation type="journal article" date="2019" name="Cell Metab.">
        <title>Nutrient sensing in CD11c cells alters the gut microbiome to regulate food intake and body mass.</title>
        <authorList>
            <person name="Chagwedera N.D."/>
            <person name="Ang Q.Y."/>
            <person name="Bisanz J.E."/>
            <person name="Leong Y.A."/>
            <person name="Ganeshan K."/>
            <person name="Cai J."/>
            <person name="Patterson A.D."/>
            <person name="Turnbaugh P.J."/>
            <person name="Chawla A."/>
        </authorList>
    </citation>
    <scope>NUCLEOTIDE SEQUENCE</scope>
    <source>
        <strain evidence="3">I8-5</strain>
    </source>
</reference>
<dbReference type="AlphaFoldDB" id="A0AAX2SRJ4"/>
<proteinExistence type="predicted"/>
<evidence type="ECO:0000313" key="4">
    <source>
        <dbReference type="Proteomes" id="UP000297521"/>
    </source>
</evidence>
<dbReference type="InterPro" id="IPR050194">
    <property type="entry name" value="Glycosyltransferase_grp1"/>
</dbReference>
<feature type="domain" description="Glycosyl transferase family 1" evidence="1">
    <location>
        <begin position="179"/>
        <end position="296"/>
    </location>
</feature>
<dbReference type="PANTHER" id="PTHR45947:SF3">
    <property type="entry name" value="SULFOQUINOVOSYL TRANSFERASE SQD2"/>
    <property type="match status" value="1"/>
</dbReference>
<dbReference type="CDD" id="cd03812">
    <property type="entry name" value="GT4_CapH-like"/>
    <property type="match status" value="1"/>
</dbReference>
<dbReference type="Pfam" id="PF00534">
    <property type="entry name" value="Glycos_transf_1"/>
    <property type="match status" value="1"/>
</dbReference>
<dbReference type="PANTHER" id="PTHR45947">
    <property type="entry name" value="SULFOQUINOVOSYL TRANSFERASE SQD2"/>
    <property type="match status" value="1"/>
</dbReference>
<gene>
    <name evidence="3" type="ORF">E5F87_09645</name>
</gene>
<accession>A0AAX2SRJ4</accession>
<evidence type="ECO:0000313" key="3">
    <source>
        <dbReference type="EMBL" id="TGB09755.1"/>
    </source>
</evidence>
<evidence type="ECO:0000259" key="2">
    <source>
        <dbReference type="Pfam" id="PF13439"/>
    </source>
</evidence>
<dbReference type="SUPFAM" id="SSF53756">
    <property type="entry name" value="UDP-Glycosyltransferase/glycogen phosphorylase"/>
    <property type="match status" value="1"/>
</dbReference>